<accession>A0ABU0LHE2</accession>
<reference evidence="2 3" key="1">
    <citation type="submission" date="2023-07" db="EMBL/GenBank/DDBJ databases">
        <title>Genomic Encyclopedia of Type Strains, Phase IV (KMG-IV): sequencing the most valuable type-strain genomes for metagenomic binning, comparative biology and taxonomic classification.</title>
        <authorList>
            <person name="Goeker M."/>
        </authorList>
    </citation>
    <scope>NUCLEOTIDE SEQUENCE [LARGE SCALE GENOMIC DNA]</scope>
    <source>
        <strain evidence="2 3">DSM 3770</strain>
    </source>
</reference>
<dbReference type="SUPFAM" id="SSF53474">
    <property type="entry name" value="alpha/beta-Hydrolases"/>
    <property type="match status" value="1"/>
</dbReference>
<evidence type="ECO:0008006" key="4">
    <source>
        <dbReference type="Google" id="ProtNLM"/>
    </source>
</evidence>
<evidence type="ECO:0000313" key="2">
    <source>
        <dbReference type="EMBL" id="MDQ0506505.1"/>
    </source>
</evidence>
<gene>
    <name evidence="2" type="ORF">QOZ94_003316</name>
</gene>
<dbReference type="Proteomes" id="UP001241747">
    <property type="component" value="Unassembled WGS sequence"/>
</dbReference>
<dbReference type="RefSeq" id="WP_237346246.1">
    <property type="nucleotide sequence ID" value="NZ_JABWGX010000017.1"/>
</dbReference>
<dbReference type="InterPro" id="IPR029058">
    <property type="entry name" value="AB_hydrolase_fold"/>
</dbReference>
<sequence length="430" mass="46548">MRDSSSGRAMRRHVFFAAGYHPMTVADHFRVFGRELKRFGSVWSVDANVLDDAPQPTPTGALWRARAAGPGWETRATFEILAWDDLAAADMQRSPWSHLKGQINAVADMIASGTLARYFRASRRYGLFFLFTYLLLATLWIIAASLGTAAGLWLGPVIGGLGAGIAGVLIATACSFALMRWPGRRLHLKQSLDLAEFSVDFAHGRHPEVDARVAAFARRIAAVEAQARAGGDVDEIVVAGHSLGAMHMICALAQALDLDPAFGHTVPVRLLTLGSTTAKFALHPAGARLRAAAGRVAAAPAIGWLEIQSRDDIVSFYKVNPVTLGPAEIVDRKLKRGDYSHRPLVRHAAIRDMITPATYRRFSLDVMRLHCQCFLAGDKRAAHDFYAYVCGPLPFDALAADTGGLLSYVDESGRLKPRPAGTSAPAPSNR</sequence>
<proteinExistence type="predicted"/>
<organism evidence="2 3">
    <name type="scientific">Xanthobacter agilis</name>
    <dbReference type="NCBI Taxonomy" id="47492"/>
    <lineage>
        <taxon>Bacteria</taxon>
        <taxon>Pseudomonadati</taxon>
        <taxon>Pseudomonadota</taxon>
        <taxon>Alphaproteobacteria</taxon>
        <taxon>Hyphomicrobiales</taxon>
        <taxon>Xanthobacteraceae</taxon>
        <taxon>Xanthobacter</taxon>
    </lineage>
</organism>
<name>A0ABU0LHE2_XANAG</name>
<evidence type="ECO:0000313" key="3">
    <source>
        <dbReference type="Proteomes" id="UP001241747"/>
    </source>
</evidence>
<dbReference type="EMBL" id="JAUSVY010000008">
    <property type="protein sequence ID" value="MDQ0506505.1"/>
    <property type="molecule type" value="Genomic_DNA"/>
</dbReference>
<keyword evidence="3" id="KW-1185">Reference proteome</keyword>
<keyword evidence="1" id="KW-0812">Transmembrane</keyword>
<keyword evidence="1" id="KW-0472">Membrane</keyword>
<feature type="transmembrane region" description="Helical" evidence="1">
    <location>
        <begin position="125"/>
        <end position="147"/>
    </location>
</feature>
<feature type="transmembrane region" description="Helical" evidence="1">
    <location>
        <begin position="153"/>
        <end position="179"/>
    </location>
</feature>
<keyword evidence="1" id="KW-1133">Transmembrane helix</keyword>
<protein>
    <recommendedName>
        <fullName evidence="4">Fungal lipase-like domain-containing protein</fullName>
    </recommendedName>
</protein>
<evidence type="ECO:0000256" key="1">
    <source>
        <dbReference type="SAM" id="Phobius"/>
    </source>
</evidence>
<comment type="caution">
    <text evidence="2">The sequence shown here is derived from an EMBL/GenBank/DDBJ whole genome shotgun (WGS) entry which is preliminary data.</text>
</comment>